<dbReference type="PANTHER" id="PTHR30250:SF28">
    <property type="entry name" value="POLYSACCHARIDE BIOSYNTHESIS PROTEIN"/>
    <property type="match status" value="1"/>
</dbReference>
<feature type="transmembrane region" description="Helical" evidence="6">
    <location>
        <begin position="165"/>
        <end position="187"/>
    </location>
</feature>
<feature type="transmembrane region" description="Helical" evidence="6">
    <location>
        <begin position="208"/>
        <end position="239"/>
    </location>
</feature>
<feature type="transmembrane region" description="Helical" evidence="6">
    <location>
        <begin position="41"/>
        <end position="63"/>
    </location>
</feature>
<dbReference type="GeneID" id="64822315"/>
<feature type="transmembrane region" description="Helical" evidence="6">
    <location>
        <begin position="12"/>
        <end position="29"/>
    </location>
</feature>
<keyword evidence="2" id="KW-1003">Cell membrane</keyword>
<organism evidence="7 9">
    <name type="scientific">Haloarcula marismortui ATCC 33800</name>
    <dbReference type="NCBI Taxonomy" id="662476"/>
    <lineage>
        <taxon>Archaea</taxon>
        <taxon>Methanobacteriati</taxon>
        <taxon>Methanobacteriota</taxon>
        <taxon>Stenosarchaea group</taxon>
        <taxon>Halobacteria</taxon>
        <taxon>Halobacteriales</taxon>
        <taxon>Haloarculaceae</taxon>
        <taxon>Haloarcula</taxon>
    </lineage>
</organism>
<dbReference type="InterPro" id="IPR002797">
    <property type="entry name" value="Polysacc_synth"/>
</dbReference>
<evidence type="ECO:0000256" key="2">
    <source>
        <dbReference type="ARBA" id="ARBA00022475"/>
    </source>
</evidence>
<feature type="transmembrane region" description="Helical" evidence="6">
    <location>
        <begin position="75"/>
        <end position="96"/>
    </location>
</feature>
<feature type="transmembrane region" description="Helical" evidence="6">
    <location>
        <begin position="417"/>
        <end position="434"/>
    </location>
</feature>
<evidence type="ECO:0000313" key="8">
    <source>
        <dbReference type="EMBL" id="QUJ73134.1"/>
    </source>
</evidence>
<evidence type="ECO:0000256" key="3">
    <source>
        <dbReference type="ARBA" id="ARBA00022692"/>
    </source>
</evidence>
<dbReference type="Proteomes" id="UP000682967">
    <property type="component" value="Chromosome"/>
</dbReference>
<evidence type="ECO:0000256" key="1">
    <source>
        <dbReference type="ARBA" id="ARBA00004651"/>
    </source>
</evidence>
<evidence type="ECO:0000256" key="5">
    <source>
        <dbReference type="ARBA" id="ARBA00023136"/>
    </source>
</evidence>
<gene>
    <name evidence="7" type="ORF">C436_08499</name>
    <name evidence="8" type="ORF">KDQ40_05125</name>
</gene>
<dbReference type="RefSeq" id="WP_004961076.1">
    <property type="nucleotide sequence ID" value="NZ_AOLR01000017.1"/>
</dbReference>
<dbReference type="EMBL" id="CP073366">
    <property type="protein sequence ID" value="QUJ73134.1"/>
    <property type="molecule type" value="Genomic_DNA"/>
</dbReference>
<feature type="transmembrane region" description="Helical" evidence="6">
    <location>
        <begin position="322"/>
        <end position="345"/>
    </location>
</feature>
<evidence type="ECO:0000313" key="9">
    <source>
        <dbReference type="Proteomes" id="UP000011659"/>
    </source>
</evidence>
<feature type="transmembrane region" description="Helical" evidence="6">
    <location>
        <begin position="440"/>
        <end position="464"/>
    </location>
</feature>
<evidence type="ECO:0000256" key="6">
    <source>
        <dbReference type="SAM" id="Phobius"/>
    </source>
</evidence>
<dbReference type="Proteomes" id="UP000011659">
    <property type="component" value="Unassembled WGS sequence"/>
</dbReference>
<evidence type="ECO:0000313" key="7">
    <source>
        <dbReference type="EMBL" id="EMA13887.1"/>
    </source>
</evidence>
<feature type="transmembrane region" description="Helical" evidence="6">
    <location>
        <begin position="357"/>
        <end position="376"/>
    </location>
</feature>
<dbReference type="PANTHER" id="PTHR30250">
    <property type="entry name" value="PST FAMILY PREDICTED COLANIC ACID TRANSPORTER"/>
    <property type="match status" value="1"/>
</dbReference>
<reference evidence="8" key="2">
    <citation type="submission" date="2021-04" db="EMBL/GenBank/DDBJ databases">
        <title>Complete Genome sequence and Methylome Analysis of the Haloarchaeon Haloarcula sinaiiensis.</title>
        <authorList>
            <person name="Fomenkov A."/>
            <person name="DasSarma P."/>
            <person name="DasSarma S."/>
            <person name="Roberts R.J."/>
        </authorList>
    </citation>
    <scope>NUCLEOTIDE SEQUENCE</scope>
    <source>
        <strain evidence="8">ATCC 33800</strain>
    </source>
</reference>
<accession>M0JXL6</accession>
<keyword evidence="5 6" id="KW-0472">Membrane</keyword>
<keyword evidence="4 6" id="KW-1133">Transmembrane helix</keyword>
<dbReference type="AlphaFoldDB" id="M0JXL6"/>
<protein>
    <submittedName>
        <fullName evidence="8">Flippase</fullName>
    </submittedName>
    <submittedName>
        <fullName evidence="7">Membrane protein involved in the export of O-antigen and teichoic acid</fullName>
    </submittedName>
</protein>
<feature type="transmembrane region" description="Helical" evidence="6">
    <location>
        <begin position="102"/>
        <end position="120"/>
    </location>
</feature>
<dbReference type="KEGG" id="hsin:KDQ40_05125"/>
<proteinExistence type="predicted"/>
<dbReference type="GO" id="GO:0005886">
    <property type="term" value="C:plasma membrane"/>
    <property type="evidence" value="ECO:0007669"/>
    <property type="project" value="UniProtKB-SubCell"/>
</dbReference>
<feature type="transmembrane region" description="Helical" evidence="6">
    <location>
        <begin position="291"/>
        <end position="310"/>
    </location>
</feature>
<dbReference type="InterPro" id="IPR050833">
    <property type="entry name" value="Poly_Biosynth_Transport"/>
</dbReference>
<keyword evidence="9" id="KW-1185">Reference proteome</keyword>
<dbReference type="PATRIC" id="fig|662476.7.peg.1691"/>
<comment type="subcellular location">
    <subcellularLocation>
        <location evidence="1">Cell membrane</location>
        <topology evidence="1">Multi-pass membrane protein</topology>
    </subcellularLocation>
</comment>
<dbReference type="CDD" id="cd13128">
    <property type="entry name" value="MATE_Wzx_like"/>
    <property type="match status" value="1"/>
</dbReference>
<dbReference type="Pfam" id="PF01943">
    <property type="entry name" value="Polysacc_synt"/>
    <property type="match status" value="1"/>
</dbReference>
<name>M0JXL6_9EURY</name>
<feature type="transmembrane region" description="Helical" evidence="6">
    <location>
        <begin position="382"/>
        <end position="405"/>
    </location>
</feature>
<evidence type="ECO:0000256" key="4">
    <source>
        <dbReference type="ARBA" id="ARBA00022989"/>
    </source>
</evidence>
<keyword evidence="3 6" id="KW-0812">Transmembrane</keyword>
<sequence>MVNIARSGLKLFFARISKSLVEFLAIIIFSRELGASPLGTYYPFLALLGILAIPTDFGISSAIEKRISEGSDESEYLGTAIVLKVPLLIFISISILVAHQYVIQYLGADLTISLIATLFASQAAKLSMTALRGERRVGETAIVEVLRPLGWLGMGYALYLNGYGVYALVYGYLFGSVLMLVVGWWKVSVSVAKPTFEHARSLLDYGRYSVVSAVGGYFYSWMDVAMLSVFVSISAGAVITRGDIGAYENAWRLSLVVMLLSQSIATALFPQVSKWNAEGAMTKIEEIIPTALLPALLFVIPAFAGTAVLSKDLLRILFSPEFTVAWLVLIILAGEKILQAVHVVLGRSLQAIDRPDLAAYATVVSVAVNLILNLVLIYQFGIVGAAIATTVSFAINTALHARYLNRFLDIDFPTREAVWSTVAATVMGISVYGVHSAVQIVTIIDLFAVILFGAAVYTAVVLIYRPIREETQRLIGPVIQNIS</sequence>
<reference evidence="7 9" key="1">
    <citation type="journal article" date="2014" name="PLoS Genet.">
        <title>Phylogenetically driven sequencing of extremely halophilic archaea reveals strategies for static and dynamic osmo-response.</title>
        <authorList>
            <person name="Becker E.A."/>
            <person name="Seitzer P.M."/>
            <person name="Tritt A."/>
            <person name="Larsen D."/>
            <person name="Krusor M."/>
            <person name="Yao A.I."/>
            <person name="Wu D."/>
            <person name="Madern D."/>
            <person name="Eisen J.A."/>
            <person name="Darling A.E."/>
            <person name="Facciotti M.T."/>
        </authorList>
    </citation>
    <scope>NUCLEOTIDE SEQUENCE [LARGE SCALE GENOMIC DNA]</scope>
    <source>
        <strain evidence="7 9">ATCC 33800</strain>
    </source>
</reference>
<dbReference type="OrthoDB" id="112053at2157"/>
<dbReference type="EMBL" id="AOLR01000017">
    <property type="protein sequence ID" value="EMA13887.1"/>
    <property type="molecule type" value="Genomic_DNA"/>
</dbReference>